<dbReference type="EMBL" id="NPKJ01000048">
    <property type="protein sequence ID" value="PAQ08491.1"/>
    <property type="molecule type" value="Genomic_DNA"/>
</dbReference>
<accession>A0A271LK28</accession>
<evidence type="ECO:0000313" key="2">
    <source>
        <dbReference type="Proteomes" id="UP000216442"/>
    </source>
</evidence>
<name>A0A271LK28_9HYPH</name>
<comment type="caution">
    <text evidence="1">The sequence shown here is derived from an EMBL/GenBank/DDBJ whole genome shotgun (WGS) entry which is preliminary data.</text>
</comment>
<evidence type="ECO:0000313" key="1">
    <source>
        <dbReference type="EMBL" id="PAQ08491.1"/>
    </source>
</evidence>
<proteinExistence type="predicted"/>
<protein>
    <submittedName>
        <fullName evidence="1">Uncharacterized protein</fullName>
    </submittedName>
</protein>
<gene>
    <name evidence="1" type="ORF">CIT26_16290</name>
</gene>
<sequence length="60" mass="6349">MMYPLSIAFGLAAGLANFDQRGSDGIRATGELFVRIALAGPVPEGLLCAARQRRDVTRAS</sequence>
<organism evidence="1 2">
    <name type="scientific">Mesorhizobium temperatum</name>
    <dbReference type="NCBI Taxonomy" id="241416"/>
    <lineage>
        <taxon>Bacteria</taxon>
        <taxon>Pseudomonadati</taxon>
        <taxon>Pseudomonadota</taxon>
        <taxon>Alphaproteobacteria</taxon>
        <taxon>Hyphomicrobiales</taxon>
        <taxon>Phyllobacteriaceae</taxon>
        <taxon>Mesorhizobium</taxon>
    </lineage>
</organism>
<dbReference type="AlphaFoldDB" id="A0A271LK28"/>
<dbReference type="Proteomes" id="UP000216442">
    <property type="component" value="Unassembled WGS sequence"/>
</dbReference>
<reference evidence="1 2" key="1">
    <citation type="submission" date="2017-08" db="EMBL/GenBank/DDBJ databases">
        <title>Mesorhizobium wenxinae sp. nov., a novel rhizobial species isolated from root nodules of chickpea (Cicer arietinum L.).</title>
        <authorList>
            <person name="Zhang J."/>
        </authorList>
    </citation>
    <scope>NUCLEOTIDE SEQUENCE [LARGE SCALE GENOMIC DNA]</scope>
    <source>
        <strain evidence="1 2">SDW018</strain>
    </source>
</reference>
<dbReference type="RefSeq" id="WP_095493534.1">
    <property type="nucleotide sequence ID" value="NZ_NPKJ01000048.1"/>
</dbReference>
<keyword evidence="2" id="KW-1185">Reference proteome</keyword>